<protein>
    <submittedName>
        <fullName evidence="1">Uncharacterized protein</fullName>
    </submittedName>
</protein>
<accession>A0A173TZA8</accession>
<reference evidence="1 2" key="1">
    <citation type="submission" date="2015-09" db="EMBL/GenBank/DDBJ databases">
        <authorList>
            <consortium name="Pathogen Informatics"/>
        </authorList>
    </citation>
    <scope>NUCLEOTIDE SEQUENCE [LARGE SCALE GENOMIC DNA]</scope>
    <source>
        <strain evidence="1 2">2789STDY5608868</strain>
    </source>
</reference>
<name>A0A173TZA8_ANAHA</name>
<sequence>MKQLSSFMVLNIDGGDRVSYTYNEIDDNTGEPLSQNKKENFWVVDKELKKHIDAIRSYVRENKLN</sequence>
<dbReference type="Proteomes" id="UP000095598">
    <property type="component" value="Unassembled WGS sequence"/>
</dbReference>
<evidence type="ECO:0000313" key="2">
    <source>
        <dbReference type="Proteomes" id="UP000095598"/>
    </source>
</evidence>
<proteinExistence type="predicted"/>
<gene>
    <name evidence="1" type="ORF">ERS852425_02395</name>
</gene>
<dbReference type="AlphaFoldDB" id="A0A173TZA8"/>
<evidence type="ECO:0000313" key="1">
    <source>
        <dbReference type="EMBL" id="CUN06558.1"/>
    </source>
</evidence>
<dbReference type="EMBL" id="CYXT01000019">
    <property type="protein sequence ID" value="CUN06558.1"/>
    <property type="molecule type" value="Genomic_DNA"/>
</dbReference>
<dbReference type="RefSeq" id="WP_055259173.1">
    <property type="nucleotide sequence ID" value="NZ_CYXT01000019.1"/>
</dbReference>
<organism evidence="1 2">
    <name type="scientific">Anaerostipes hadrus</name>
    <dbReference type="NCBI Taxonomy" id="649756"/>
    <lineage>
        <taxon>Bacteria</taxon>
        <taxon>Bacillati</taxon>
        <taxon>Bacillota</taxon>
        <taxon>Clostridia</taxon>
        <taxon>Lachnospirales</taxon>
        <taxon>Lachnospiraceae</taxon>
        <taxon>Anaerostipes</taxon>
    </lineage>
</organism>